<dbReference type="Pfam" id="PF22086">
    <property type="entry name" value="DUF6940"/>
    <property type="match status" value="1"/>
</dbReference>
<sequence length="162" mass="19109">MLWSEILANWENGIVLKYPKNVKGKFQWNTSVLKNDGKVAYLQTFRTNNKLAQRQNKKDFQEYFKNSQNKYVVSFPNLNKDTMLVVPMPVRGKNYATLRDFIDNASEIQQQEFWKKVAEVAKKFMNEKGKVWISVHGLGVDYTHVRISTSPKYYFDNELKKD</sequence>
<protein>
    <submittedName>
        <fullName evidence="1">Uncharacterized protein</fullName>
    </submittedName>
</protein>
<proteinExistence type="predicted"/>
<dbReference type="EMBL" id="MN739733">
    <property type="protein sequence ID" value="QHT23618.1"/>
    <property type="molecule type" value="Genomic_DNA"/>
</dbReference>
<name>A0A6C0E4B2_9ZZZZ</name>
<reference evidence="1" key="1">
    <citation type="journal article" date="2020" name="Nature">
        <title>Giant virus diversity and host interactions through global metagenomics.</title>
        <authorList>
            <person name="Schulz F."/>
            <person name="Roux S."/>
            <person name="Paez-Espino D."/>
            <person name="Jungbluth S."/>
            <person name="Walsh D.A."/>
            <person name="Denef V.J."/>
            <person name="McMahon K.D."/>
            <person name="Konstantinidis K.T."/>
            <person name="Eloe-Fadrosh E.A."/>
            <person name="Kyrpides N.C."/>
            <person name="Woyke T."/>
        </authorList>
    </citation>
    <scope>NUCLEOTIDE SEQUENCE</scope>
    <source>
        <strain evidence="1">GVMAG-M-3300023179-116</strain>
    </source>
</reference>
<dbReference type="InterPro" id="IPR054220">
    <property type="entry name" value="DUF6940"/>
</dbReference>
<organism evidence="1">
    <name type="scientific">viral metagenome</name>
    <dbReference type="NCBI Taxonomy" id="1070528"/>
    <lineage>
        <taxon>unclassified sequences</taxon>
        <taxon>metagenomes</taxon>
        <taxon>organismal metagenomes</taxon>
    </lineage>
</organism>
<evidence type="ECO:0000313" key="1">
    <source>
        <dbReference type="EMBL" id="QHT23618.1"/>
    </source>
</evidence>
<accession>A0A6C0E4B2</accession>
<dbReference type="AlphaFoldDB" id="A0A6C0E4B2"/>